<protein>
    <recommendedName>
        <fullName evidence="5">Transmembrane protein</fullName>
    </recommendedName>
</protein>
<evidence type="ECO:0000313" key="3">
    <source>
        <dbReference type="EMBL" id="KAL2292748.1"/>
    </source>
</evidence>
<feature type="compositionally biased region" description="Low complexity" evidence="1">
    <location>
        <begin position="267"/>
        <end position="285"/>
    </location>
</feature>
<proteinExistence type="predicted"/>
<reference evidence="3 4" key="1">
    <citation type="submission" date="2024-03" db="EMBL/GenBank/DDBJ databases">
        <title>A high-quality draft genome sequence of Diaporthe vaccinii, a causative agent of upright dieback and viscid rot disease in cranberry plants.</title>
        <authorList>
            <person name="Sarrasin M."/>
            <person name="Lang B.F."/>
            <person name="Burger G."/>
        </authorList>
    </citation>
    <scope>NUCLEOTIDE SEQUENCE [LARGE SCALE GENOMIC DNA]</scope>
    <source>
        <strain evidence="3 4">IS7</strain>
    </source>
</reference>
<keyword evidence="2" id="KW-0812">Transmembrane</keyword>
<feature type="transmembrane region" description="Helical" evidence="2">
    <location>
        <begin position="99"/>
        <end position="117"/>
    </location>
</feature>
<feature type="compositionally biased region" description="Basic and acidic residues" evidence="1">
    <location>
        <begin position="313"/>
        <end position="326"/>
    </location>
</feature>
<feature type="transmembrane region" description="Helical" evidence="2">
    <location>
        <begin position="66"/>
        <end position="87"/>
    </location>
</feature>
<gene>
    <name evidence="3" type="ORF">FJTKL_07822</name>
</gene>
<feature type="compositionally biased region" description="Polar residues" evidence="1">
    <location>
        <begin position="286"/>
        <end position="305"/>
    </location>
</feature>
<keyword evidence="2" id="KW-0472">Membrane</keyword>
<dbReference type="EMBL" id="JBAWTH010000002">
    <property type="protein sequence ID" value="KAL2292748.1"/>
    <property type="molecule type" value="Genomic_DNA"/>
</dbReference>
<evidence type="ECO:0000313" key="4">
    <source>
        <dbReference type="Proteomes" id="UP001600888"/>
    </source>
</evidence>
<keyword evidence="4" id="KW-1185">Reference proteome</keyword>
<dbReference type="Proteomes" id="UP001600888">
    <property type="component" value="Unassembled WGS sequence"/>
</dbReference>
<evidence type="ECO:0000256" key="2">
    <source>
        <dbReference type="SAM" id="Phobius"/>
    </source>
</evidence>
<feature type="region of interest" description="Disordered" evidence="1">
    <location>
        <begin position="204"/>
        <end position="326"/>
    </location>
</feature>
<evidence type="ECO:0008006" key="5">
    <source>
        <dbReference type="Google" id="ProtNLM"/>
    </source>
</evidence>
<feature type="transmembrane region" description="Helical" evidence="2">
    <location>
        <begin position="169"/>
        <end position="188"/>
    </location>
</feature>
<evidence type="ECO:0000256" key="1">
    <source>
        <dbReference type="SAM" id="MobiDB-lite"/>
    </source>
</evidence>
<comment type="caution">
    <text evidence="3">The sequence shown here is derived from an EMBL/GenBank/DDBJ whole genome shotgun (WGS) entry which is preliminary data.</text>
</comment>
<name>A0ABR4FDG9_9PEZI</name>
<organism evidence="3 4">
    <name type="scientific">Diaporthe vaccinii</name>
    <dbReference type="NCBI Taxonomy" id="105482"/>
    <lineage>
        <taxon>Eukaryota</taxon>
        <taxon>Fungi</taxon>
        <taxon>Dikarya</taxon>
        <taxon>Ascomycota</taxon>
        <taxon>Pezizomycotina</taxon>
        <taxon>Sordariomycetes</taxon>
        <taxon>Sordariomycetidae</taxon>
        <taxon>Diaporthales</taxon>
        <taxon>Diaporthaceae</taxon>
        <taxon>Diaporthe</taxon>
        <taxon>Diaporthe eres species complex</taxon>
    </lineage>
</organism>
<feature type="transmembrane region" description="Helical" evidence="2">
    <location>
        <begin position="129"/>
        <end position="149"/>
    </location>
</feature>
<keyword evidence="2" id="KW-1133">Transmembrane helix</keyword>
<accession>A0ABR4FDG9</accession>
<sequence>MAPFTSTAPVTRPPPTAHSRRSVFIEAPMEEYTPAHSTYERSIRATGGWSWSEIYERRWAKVALRVVNGVVHAAACSLLLSIMAEFLYGHRDREQRPPAIALTVLVATDISLDIYSVGRAKKKWQALALLLRLLAGLGYIAMFLVYVGFREVFPHGYSYWGMGSGFSDPVVYLFLWVIGIWDLLHTSIHRHTLGRDLRTGMLFSRNRGPTGSGVPQASDPLSAPRRRGSHPRTPSQVERGFDTEADVALGEIHTGEKNSTQVDEMSRSGASSTSGESSSQAASASNLDSKTVSAETSQRTSTAFSEDTLEDEGGAHADVAREEFKP</sequence>